<sequence length="1165" mass="132650">MSEGGPSMDKESEMTRKFFKRLSSFKVDYEKENRRTLKRYQSSYRDSGATFLRDKDTIMSLLRDTLQGDDLEQMYVELFCVLFPTVKERERPDSKPLLAFLQKIFALTSQAHDALMHRAKSHHMEHRVLFLEVVEARNLPGMDLNGLSDPFCTLFVTSKESSKRTKVVEKSLNPQWNETFKFKLKEPNTEFFRIEVWDHDPEERLRDKLRKYKDITSARGIGSFVRDLGHGRHSAQEFIGRVSIPLKDVTTETVERWWPLGSDEQSGEIYLRLGLGVDKDRTDAVNWYRGVLQLLMIYELGKSPLMVPFQWEHVSEAWGEYLLRQMQTGWGLTAKDILLAKWVAYTRLHPIFPLSGRILPPLLFQVFEAAINSDFNANDVSLILQASNDLLKFAVAFVEKIHEFFPCIVTTSQLYYVLKCELHKFIFACVNHGNGLRFNRTLEILGKSVDRLCITCDNRTAGRTEITSLLISTEIRTSIQTSARTTVSSIVKAALPAQDSPLAEENEADEVPIEREAKQLLRVGQLLIDDLEKGLGAVDKDFKMIVKLDFHRLTYEIFDLKLEEMMKPFISKFCNHLMVLCTKPPGSPKPEGSDPAAACQQSDAASTFLHLYLCLRKFSDLSPTDHGLPLLIKPYFHLWFYPGVGHLFDLMSLVWMGWMRRAVKADFDWVGPSHENLMSYPNEADAKVTSSAMDSVQIFTQIQTFWTTLNWPDQRQAAIFAKKLLRELCGFSILFANLTMDSLEKENDKTSETTSPYNITPRLCRSINNIIFVGDYTKEIAVHLNLQQLLVDIQSDFAGDGCLMERQVEIQESGLNGIVDSIIISTVSKMDGWASSQISGMLRAHDEKQSISFDAKVMELLNFLTVNLRRLDEHLLSSHFVPFLAIIWESFVQILKRAIAAGIRDGKSWEHFVGQKTILDIVKGYLETAILRHCGRASGLGGIASSSALNLSPNFHHVLKQLDVYAVPVAGIKLRYLARRHTDEGAEKRGLICIHASYQRDHDILLLTILNASKLPSADSNGKSDPFVQVGFVPEENFPGLSVLSTKVVKEDLYPIFEEKFNIKVSQEMMRSGGYLRLVIYDHDFLRKNEFLGEAFLPLSTVHQTTTNATTVAVSASQERTILQLTAPSNKDIEYLKSLVQNRVDKELKRFLESEREKMVPPTLN</sequence>
<dbReference type="Pfam" id="PF00168">
    <property type="entry name" value="C2"/>
    <property type="match status" value="2"/>
</dbReference>
<proteinExistence type="inferred from homology"/>
<feature type="domain" description="MHD1" evidence="8">
    <location>
        <begin position="609"/>
        <end position="739"/>
    </location>
</feature>
<dbReference type="PROSITE" id="PS50004">
    <property type="entry name" value="C2"/>
    <property type="match status" value="2"/>
</dbReference>
<dbReference type="InterPro" id="IPR052095">
    <property type="entry name" value="UNC-13_domain"/>
</dbReference>
<accession>A0A226DES2</accession>
<dbReference type="Gene3D" id="2.60.40.150">
    <property type="entry name" value="C2 domain"/>
    <property type="match status" value="2"/>
</dbReference>
<feature type="domain" description="MHD2" evidence="9">
    <location>
        <begin position="854"/>
        <end position="976"/>
    </location>
</feature>
<dbReference type="SMART" id="SM00239">
    <property type="entry name" value="C2"/>
    <property type="match status" value="2"/>
</dbReference>
<dbReference type="OMA" id="IMRISTH"/>
<dbReference type="InterPro" id="IPR035892">
    <property type="entry name" value="C2_domain_sf"/>
</dbReference>
<protein>
    <submittedName>
        <fullName evidence="10">Protein unc-13 D</fullName>
    </submittedName>
</protein>
<keyword evidence="4" id="KW-0268">Exocytosis</keyword>
<gene>
    <name evidence="10" type="ORF">Fcan01_21440</name>
</gene>
<evidence type="ECO:0000256" key="6">
    <source>
        <dbReference type="ARBA" id="ARBA00022753"/>
    </source>
</evidence>
<name>A0A226DES2_FOLCA</name>
<dbReference type="Proteomes" id="UP000198287">
    <property type="component" value="Unassembled WGS sequence"/>
</dbReference>
<dbReference type="Gene3D" id="1.10.357.50">
    <property type="match status" value="1"/>
</dbReference>
<evidence type="ECO:0000256" key="4">
    <source>
        <dbReference type="ARBA" id="ARBA00022483"/>
    </source>
</evidence>
<evidence type="ECO:0000256" key="5">
    <source>
        <dbReference type="ARBA" id="ARBA00022490"/>
    </source>
</evidence>
<dbReference type="PROSITE" id="PS51259">
    <property type="entry name" value="MHD2"/>
    <property type="match status" value="1"/>
</dbReference>
<evidence type="ECO:0000259" key="9">
    <source>
        <dbReference type="PROSITE" id="PS51259"/>
    </source>
</evidence>
<evidence type="ECO:0000313" key="11">
    <source>
        <dbReference type="Proteomes" id="UP000198287"/>
    </source>
</evidence>
<dbReference type="PROSITE" id="PS51258">
    <property type="entry name" value="MHD1"/>
    <property type="match status" value="1"/>
</dbReference>
<dbReference type="OrthoDB" id="7976202at2759"/>
<dbReference type="GO" id="GO:0005770">
    <property type="term" value="C:late endosome"/>
    <property type="evidence" value="ECO:0007669"/>
    <property type="project" value="UniProtKB-SubCell"/>
</dbReference>
<dbReference type="InterPro" id="IPR014772">
    <property type="entry name" value="Munc13_dom-2"/>
</dbReference>
<dbReference type="GO" id="GO:0099503">
    <property type="term" value="C:secretory vesicle"/>
    <property type="evidence" value="ECO:0007669"/>
    <property type="project" value="TreeGrafter"/>
</dbReference>
<feature type="domain" description="C2" evidence="7">
    <location>
        <begin position="110"/>
        <end position="238"/>
    </location>
</feature>
<evidence type="ECO:0000313" key="10">
    <source>
        <dbReference type="EMBL" id="OXA43630.1"/>
    </source>
</evidence>
<dbReference type="PANTHER" id="PTHR45999:SF4">
    <property type="entry name" value="UNC-13-4A, ISOFORM B"/>
    <property type="match status" value="1"/>
</dbReference>
<dbReference type="PANTHER" id="PTHR45999">
    <property type="entry name" value="UNC-13-4A, ISOFORM B"/>
    <property type="match status" value="1"/>
</dbReference>
<evidence type="ECO:0000256" key="1">
    <source>
        <dbReference type="ARBA" id="ARBA00004496"/>
    </source>
</evidence>
<dbReference type="PRINTS" id="PR00360">
    <property type="entry name" value="C2DOMAIN"/>
</dbReference>
<dbReference type="EMBL" id="LNIX01000021">
    <property type="protein sequence ID" value="OXA43630.1"/>
    <property type="molecule type" value="Genomic_DNA"/>
</dbReference>
<feature type="domain" description="C2" evidence="7">
    <location>
        <begin position="988"/>
        <end position="1112"/>
    </location>
</feature>
<reference evidence="10 11" key="1">
    <citation type="submission" date="2015-12" db="EMBL/GenBank/DDBJ databases">
        <title>The genome of Folsomia candida.</title>
        <authorList>
            <person name="Faddeeva A."/>
            <person name="Derks M.F."/>
            <person name="Anvar Y."/>
            <person name="Smit S."/>
            <person name="Van Straalen N."/>
            <person name="Roelofs D."/>
        </authorList>
    </citation>
    <scope>NUCLEOTIDE SEQUENCE [LARGE SCALE GENOMIC DNA]</scope>
    <source>
        <strain evidence="10 11">VU population</strain>
        <tissue evidence="10">Whole body</tissue>
    </source>
</reference>
<keyword evidence="11" id="KW-1185">Reference proteome</keyword>
<evidence type="ECO:0000259" key="7">
    <source>
        <dbReference type="PROSITE" id="PS50004"/>
    </source>
</evidence>
<evidence type="ECO:0000256" key="2">
    <source>
        <dbReference type="ARBA" id="ARBA00004603"/>
    </source>
</evidence>
<keyword evidence="6" id="KW-0967">Endosome</keyword>
<dbReference type="AlphaFoldDB" id="A0A226DES2"/>
<comment type="similarity">
    <text evidence="3">Belongs to the unc-13 family.</text>
</comment>
<dbReference type="InterPro" id="IPR014770">
    <property type="entry name" value="Munc13_1"/>
</dbReference>
<evidence type="ECO:0000256" key="3">
    <source>
        <dbReference type="ARBA" id="ARBA00005823"/>
    </source>
</evidence>
<comment type="caution">
    <text evidence="10">The sequence shown here is derived from an EMBL/GenBank/DDBJ whole genome shotgun (WGS) entry which is preliminary data.</text>
</comment>
<evidence type="ECO:0000259" key="8">
    <source>
        <dbReference type="PROSITE" id="PS51258"/>
    </source>
</evidence>
<keyword evidence="5" id="KW-0963">Cytoplasm</keyword>
<dbReference type="SUPFAM" id="SSF49562">
    <property type="entry name" value="C2 domain (Calcium/lipid-binding domain, CaLB)"/>
    <property type="match status" value="2"/>
</dbReference>
<dbReference type="GO" id="GO:0006887">
    <property type="term" value="P:exocytosis"/>
    <property type="evidence" value="ECO:0007669"/>
    <property type="project" value="UniProtKB-KW"/>
</dbReference>
<comment type="subcellular location">
    <subcellularLocation>
        <location evidence="1">Cytoplasm</location>
    </subcellularLocation>
    <subcellularLocation>
        <location evidence="2">Late endosome</location>
    </subcellularLocation>
</comment>
<dbReference type="InterPro" id="IPR000008">
    <property type="entry name" value="C2_dom"/>
</dbReference>
<organism evidence="10 11">
    <name type="scientific">Folsomia candida</name>
    <name type="common">Springtail</name>
    <dbReference type="NCBI Taxonomy" id="158441"/>
    <lineage>
        <taxon>Eukaryota</taxon>
        <taxon>Metazoa</taxon>
        <taxon>Ecdysozoa</taxon>
        <taxon>Arthropoda</taxon>
        <taxon>Hexapoda</taxon>
        <taxon>Collembola</taxon>
        <taxon>Entomobryomorpha</taxon>
        <taxon>Isotomoidea</taxon>
        <taxon>Isotomidae</taxon>
        <taxon>Proisotominae</taxon>
        <taxon>Folsomia</taxon>
    </lineage>
</organism>